<name>A0A669C2H4_ORENI</name>
<gene>
    <name evidence="6" type="primary">LOC102083231</name>
</gene>
<reference evidence="7" key="1">
    <citation type="submission" date="2012-01" db="EMBL/GenBank/DDBJ databases">
        <title>The Genome Sequence of Oreochromis niloticus (Nile Tilapia).</title>
        <authorList>
            <consortium name="Broad Institute Genome Assembly Team"/>
            <consortium name="Broad Institute Sequencing Platform"/>
            <person name="Di Palma F."/>
            <person name="Johnson J."/>
            <person name="Lander E.S."/>
            <person name="Lindblad-Toh K."/>
        </authorList>
    </citation>
    <scope>NUCLEOTIDE SEQUENCE [LARGE SCALE GENOMIC DNA]</scope>
</reference>
<evidence type="ECO:0000313" key="7">
    <source>
        <dbReference type="Proteomes" id="UP000005207"/>
    </source>
</evidence>
<evidence type="ECO:0000313" key="6">
    <source>
        <dbReference type="Ensembl" id="ENSONIP00000041708.1"/>
    </source>
</evidence>
<dbReference type="PANTHER" id="PTHR12080:SF80">
    <property type="entry name" value="IMMUNOGLOBULIN V-SET DOMAIN-CONTAINING PROTEIN"/>
    <property type="match status" value="1"/>
</dbReference>
<keyword evidence="4" id="KW-0325">Glycoprotein</keyword>
<evidence type="ECO:0000256" key="4">
    <source>
        <dbReference type="ARBA" id="ARBA00023180"/>
    </source>
</evidence>
<keyword evidence="2" id="KW-0732">Signal</keyword>
<evidence type="ECO:0000256" key="3">
    <source>
        <dbReference type="ARBA" id="ARBA00023136"/>
    </source>
</evidence>
<dbReference type="Proteomes" id="UP000005207">
    <property type="component" value="Linkage group LG18"/>
</dbReference>
<comment type="subcellular location">
    <subcellularLocation>
        <location evidence="1">Membrane</location>
    </subcellularLocation>
</comment>
<dbReference type="SUPFAM" id="SSF48726">
    <property type="entry name" value="Immunoglobulin"/>
    <property type="match status" value="1"/>
</dbReference>
<dbReference type="InterPro" id="IPR015631">
    <property type="entry name" value="CD2/SLAM_rcpt"/>
</dbReference>
<dbReference type="InterPro" id="IPR036179">
    <property type="entry name" value="Ig-like_dom_sf"/>
</dbReference>
<reference evidence="6" key="3">
    <citation type="submission" date="2025-09" db="UniProtKB">
        <authorList>
            <consortium name="Ensembl"/>
        </authorList>
    </citation>
    <scope>IDENTIFICATION</scope>
</reference>
<sequence length="279" mass="31357">MTQLTGIKLSHVQGVSAFSNQSCVKMERIVFFSAFLWLCSCEVNELQYVFVRHGKDLHLDIKKSVKLDKKTDLFWKCNKTNNVAKYGFNIDPVVFDKYEGRAELFGQNYSLVLKNVQHNDSGDYTAVLAGGQDQKIAEYKVIVQDPVSPVNLTVDSVSGSSESCVLAVNCSTVDSSIHHSFRCDDKNCSQVKEKTSKPQNYSSSFTVYLQQDFILCNHSNQVSWEYSKIKFDCKSITVPSRATLIQISTSAGLFLLSVFIALCIVTKCKSQCVFKQQQQ</sequence>
<dbReference type="PANTHER" id="PTHR12080">
    <property type="entry name" value="SIGNALING LYMPHOCYTIC ACTIVATION MOLECULE"/>
    <property type="match status" value="1"/>
</dbReference>
<dbReference type="Ensembl" id="ENSONIT00000045185.1">
    <property type="protein sequence ID" value="ENSONIP00000041708.1"/>
    <property type="gene ID" value="ENSONIG00000037997.1"/>
</dbReference>
<keyword evidence="5" id="KW-0812">Transmembrane</keyword>
<organism evidence="6 7">
    <name type="scientific">Oreochromis niloticus</name>
    <name type="common">Nile tilapia</name>
    <name type="synonym">Tilapia nilotica</name>
    <dbReference type="NCBI Taxonomy" id="8128"/>
    <lineage>
        <taxon>Eukaryota</taxon>
        <taxon>Metazoa</taxon>
        <taxon>Chordata</taxon>
        <taxon>Craniata</taxon>
        <taxon>Vertebrata</taxon>
        <taxon>Euteleostomi</taxon>
        <taxon>Actinopterygii</taxon>
        <taxon>Neopterygii</taxon>
        <taxon>Teleostei</taxon>
        <taxon>Neoteleostei</taxon>
        <taxon>Acanthomorphata</taxon>
        <taxon>Ovalentaria</taxon>
        <taxon>Cichlomorphae</taxon>
        <taxon>Cichliformes</taxon>
        <taxon>Cichlidae</taxon>
        <taxon>African cichlids</taxon>
        <taxon>Pseudocrenilabrinae</taxon>
        <taxon>Oreochromini</taxon>
        <taxon>Oreochromis</taxon>
    </lineage>
</organism>
<evidence type="ECO:0000256" key="2">
    <source>
        <dbReference type="ARBA" id="ARBA00022729"/>
    </source>
</evidence>
<dbReference type="AlphaFoldDB" id="A0A669C2H4"/>
<protein>
    <submittedName>
        <fullName evidence="6">Uncharacterized LOC102083231</fullName>
    </submittedName>
</protein>
<accession>A0A669C2H4</accession>
<keyword evidence="5" id="KW-1133">Transmembrane helix</keyword>
<keyword evidence="3 5" id="KW-0472">Membrane</keyword>
<dbReference type="InterPro" id="IPR013783">
    <property type="entry name" value="Ig-like_fold"/>
</dbReference>
<dbReference type="GeneTree" id="ENSGT00960000186782"/>
<dbReference type="GO" id="GO:0016020">
    <property type="term" value="C:membrane"/>
    <property type="evidence" value="ECO:0007669"/>
    <property type="project" value="UniProtKB-SubCell"/>
</dbReference>
<evidence type="ECO:0000256" key="5">
    <source>
        <dbReference type="SAM" id="Phobius"/>
    </source>
</evidence>
<dbReference type="Gene3D" id="2.60.40.10">
    <property type="entry name" value="Immunoglobulins"/>
    <property type="match status" value="1"/>
</dbReference>
<proteinExistence type="predicted"/>
<reference evidence="6" key="2">
    <citation type="submission" date="2025-08" db="UniProtKB">
        <authorList>
            <consortium name="Ensembl"/>
        </authorList>
    </citation>
    <scope>IDENTIFICATION</scope>
</reference>
<evidence type="ECO:0000256" key="1">
    <source>
        <dbReference type="ARBA" id="ARBA00004370"/>
    </source>
</evidence>
<feature type="transmembrane region" description="Helical" evidence="5">
    <location>
        <begin position="244"/>
        <end position="265"/>
    </location>
</feature>
<keyword evidence="7" id="KW-1185">Reference proteome</keyword>